<evidence type="ECO:0000256" key="10">
    <source>
        <dbReference type="ARBA" id="ARBA00038367"/>
    </source>
</evidence>
<gene>
    <name evidence="12 14" type="primary">murA</name>
    <name evidence="14" type="ORF">V6984_14385</name>
</gene>
<comment type="similarity">
    <text evidence="10 12">Belongs to the EPSP synthase family. MurA subfamily.</text>
</comment>
<dbReference type="SUPFAM" id="SSF55205">
    <property type="entry name" value="EPT/RTPC-like"/>
    <property type="match status" value="1"/>
</dbReference>
<keyword evidence="3 12" id="KW-0963">Cytoplasm</keyword>
<evidence type="ECO:0000259" key="13">
    <source>
        <dbReference type="Pfam" id="PF00275"/>
    </source>
</evidence>
<evidence type="ECO:0000256" key="9">
    <source>
        <dbReference type="ARBA" id="ARBA00023316"/>
    </source>
</evidence>
<evidence type="ECO:0000256" key="1">
    <source>
        <dbReference type="ARBA" id="ARBA00004496"/>
    </source>
</evidence>
<keyword evidence="8 12" id="KW-0131">Cell cycle</keyword>
<dbReference type="InterPro" id="IPR001986">
    <property type="entry name" value="Enolpyruvate_Tfrase_dom"/>
</dbReference>
<dbReference type="InterPro" id="IPR050068">
    <property type="entry name" value="MurA_subfamily"/>
</dbReference>
<dbReference type="InterPro" id="IPR013792">
    <property type="entry name" value="RNA3'P_cycl/enolpyr_Trfase_a/b"/>
</dbReference>
<dbReference type="HAMAP" id="MF_00111">
    <property type="entry name" value="MurA"/>
    <property type="match status" value="1"/>
</dbReference>
<dbReference type="GO" id="GO:0008760">
    <property type="term" value="F:UDP-N-acetylglucosamine 1-carboxyvinyltransferase activity"/>
    <property type="evidence" value="ECO:0007669"/>
    <property type="project" value="UniProtKB-EC"/>
</dbReference>
<dbReference type="PANTHER" id="PTHR43783:SF1">
    <property type="entry name" value="UDP-N-ACETYLGLUCOSAMINE 1-CARBOXYVINYLTRANSFERASE"/>
    <property type="match status" value="1"/>
</dbReference>
<feature type="binding site" evidence="12">
    <location>
        <begin position="22"/>
        <end position="23"/>
    </location>
    <ligand>
        <name>phosphoenolpyruvate</name>
        <dbReference type="ChEBI" id="CHEBI:58702"/>
    </ligand>
</feature>
<dbReference type="NCBIfam" id="NF006873">
    <property type="entry name" value="PRK09369.1"/>
    <property type="match status" value="1"/>
</dbReference>
<feature type="binding site" evidence="12">
    <location>
        <position position="327"/>
    </location>
    <ligand>
        <name>UDP-N-acetyl-alpha-D-glucosamine</name>
        <dbReference type="ChEBI" id="CHEBI:57705"/>
    </ligand>
</feature>
<dbReference type="CDD" id="cd01555">
    <property type="entry name" value="UdpNAET"/>
    <property type="match status" value="1"/>
</dbReference>
<keyword evidence="15" id="KW-1185">Reference proteome</keyword>
<comment type="function">
    <text evidence="12">Cell wall formation. Adds enolpyruvyl to UDP-N-acetylglucosamine.</text>
</comment>
<evidence type="ECO:0000256" key="2">
    <source>
        <dbReference type="ARBA" id="ARBA00004752"/>
    </source>
</evidence>
<comment type="subcellular location">
    <subcellularLocation>
        <location evidence="1 12">Cytoplasm</location>
    </subcellularLocation>
</comment>
<evidence type="ECO:0000256" key="4">
    <source>
        <dbReference type="ARBA" id="ARBA00022618"/>
    </source>
</evidence>
<evidence type="ECO:0000256" key="7">
    <source>
        <dbReference type="ARBA" id="ARBA00022984"/>
    </source>
</evidence>
<feature type="binding site" evidence="12">
    <location>
        <begin position="121"/>
        <end position="125"/>
    </location>
    <ligand>
        <name>UDP-N-acetyl-alpha-D-glucosamine</name>
        <dbReference type="ChEBI" id="CHEBI:57705"/>
    </ligand>
</feature>
<comment type="caution">
    <text evidence="12">Lacks conserved residue(s) required for the propagation of feature annotation.</text>
</comment>
<comment type="catalytic activity">
    <reaction evidence="11 12">
        <text>phosphoenolpyruvate + UDP-N-acetyl-alpha-D-glucosamine = UDP-N-acetyl-3-O-(1-carboxyvinyl)-alpha-D-glucosamine + phosphate</text>
        <dbReference type="Rhea" id="RHEA:18681"/>
        <dbReference type="ChEBI" id="CHEBI:43474"/>
        <dbReference type="ChEBI" id="CHEBI:57705"/>
        <dbReference type="ChEBI" id="CHEBI:58702"/>
        <dbReference type="ChEBI" id="CHEBI:68483"/>
        <dbReference type="EC" id="2.5.1.7"/>
    </reaction>
</comment>
<evidence type="ECO:0000256" key="12">
    <source>
        <dbReference type="HAMAP-Rule" id="MF_00111"/>
    </source>
</evidence>
<dbReference type="InterPro" id="IPR036968">
    <property type="entry name" value="Enolpyruvate_Tfrase_sf"/>
</dbReference>
<feature type="binding site" evidence="12">
    <location>
        <position position="92"/>
    </location>
    <ligand>
        <name>UDP-N-acetyl-alpha-D-glucosamine</name>
        <dbReference type="ChEBI" id="CHEBI:57705"/>
    </ligand>
</feature>
<dbReference type="Gene3D" id="3.65.10.10">
    <property type="entry name" value="Enolpyruvate transferase domain"/>
    <property type="match status" value="2"/>
</dbReference>
<dbReference type="EC" id="2.5.1.7" evidence="12"/>
<organism evidence="14 15">
    <name type="scientific">Kineothrix sedimenti</name>
    <dbReference type="NCBI Taxonomy" id="3123317"/>
    <lineage>
        <taxon>Bacteria</taxon>
        <taxon>Bacillati</taxon>
        <taxon>Bacillota</taxon>
        <taxon>Clostridia</taxon>
        <taxon>Lachnospirales</taxon>
        <taxon>Lachnospiraceae</taxon>
        <taxon>Kineothrix</taxon>
    </lineage>
</organism>
<dbReference type="Pfam" id="PF00275">
    <property type="entry name" value="EPSP_synthase"/>
    <property type="match status" value="1"/>
</dbReference>
<sequence>MDSIHMYGGNFLRGEVKIQGSKNAVLPIMAASLLIKGTCVIENCPRIADVYLMQNLLQELGCLVTWSENTVTINASHVIDNAMSGESVRSMRSSVMLLGAMLGRIGEVFMAYPGGCVIGKRPIDLHLAALKEMGVEITEQEHFFTAKVSRLKAMDYTLPFPSVGATENIILAAVLAEGTTTVRGAAKEPEITALCEFLKAAGADIEGAGKQTVVIKGVKELGEARYTVPGDRIVAGTYLIAALAVGGNIFLEKAPAEHMTALLKTAVQMGGNVTIKESGVGAVAIRRLEAVPYLKTEVYDGFPTDLQSPIMAAMAVARGDSVLEETIFENRFRIVDELRRMGADIRTEKNKAYISGIERLKGAVVEAEELRGGAALIVAGLEAEGETVIKNRHFIERGYEDICRDLRNLGADINIG</sequence>
<dbReference type="RefSeq" id="WP_342756305.1">
    <property type="nucleotide sequence ID" value="NZ_CP146256.1"/>
</dbReference>
<dbReference type="EMBL" id="CP146256">
    <property type="protein sequence ID" value="XAH72692.1"/>
    <property type="molecule type" value="Genomic_DNA"/>
</dbReference>
<comment type="pathway">
    <text evidence="2 12">Cell wall biogenesis; peptidoglycan biosynthesis.</text>
</comment>
<accession>A0ABZ3ER49</accession>
<keyword evidence="6 12" id="KW-0133">Cell shape</keyword>
<evidence type="ECO:0000313" key="15">
    <source>
        <dbReference type="Proteomes" id="UP001451571"/>
    </source>
</evidence>
<dbReference type="InterPro" id="IPR005750">
    <property type="entry name" value="UDP_GlcNAc_COvinyl_MurA"/>
</dbReference>
<evidence type="ECO:0000256" key="5">
    <source>
        <dbReference type="ARBA" id="ARBA00022679"/>
    </source>
</evidence>
<keyword evidence="7 12" id="KW-0573">Peptidoglycan synthesis</keyword>
<evidence type="ECO:0000256" key="8">
    <source>
        <dbReference type="ARBA" id="ARBA00023306"/>
    </source>
</evidence>
<evidence type="ECO:0000256" key="6">
    <source>
        <dbReference type="ARBA" id="ARBA00022960"/>
    </source>
</evidence>
<feature type="modified residue" description="2-(S-cysteinyl)pyruvic acid O-phosphothioketal" evidence="12">
    <location>
        <position position="116"/>
    </location>
</feature>
<keyword evidence="9 12" id="KW-0961">Cell wall biogenesis/degradation</keyword>
<proteinExistence type="inferred from homology"/>
<dbReference type="Proteomes" id="UP001451571">
    <property type="component" value="Chromosome"/>
</dbReference>
<evidence type="ECO:0000256" key="3">
    <source>
        <dbReference type="ARBA" id="ARBA00022490"/>
    </source>
</evidence>
<dbReference type="NCBIfam" id="TIGR01072">
    <property type="entry name" value="murA"/>
    <property type="match status" value="1"/>
</dbReference>
<protein>
    <recommendedName>
        <fullName evidence="12">UDP-N-acetylglucosamine 1-carboxyvinyltransferase</fullName>
        <ecNumber evidence="12">2.5.1.7</ecNumber>
    </recommendedName>
    <alternativeName>
        <fullName evidence="12">Enoylpyruvate transferase</fullName>
    </alternativeName>
    <alternativeName>
        <fullName evidence="12">UDP-N-acetylglucosamine enolpyruvyl transferase</fullName>
        <shortName evidence="12">EPT</shortName>
    </alternativeName>
</protein>
<evidence type="ECO:0000313" key="14">
    <source>
        <dbReference type="EMBL" id="XAH72692.1"/>
    </source>
</evidence>
<keyword evidence="5 12" id="KW-0808">Transferase</keyword>
<feature type="domain" description="Enolpyruvate transferase" evidence="13">
    <location>
        <begin position="8"/>
        <end position="405"/>
    </location>
</feature>
<keyword evidence="4 12" id="KW-0132">Cell division</keyword>
<feature type="binding site" evidence="12">
    <location>
        <position position="305"/>
    </location>
    <ligand>
        <name>UDP-N-acetyl-alpha-D-glucosamine</name>
        <dbReference type="ChEBI" id="CHEBI:57705"/>
    </ligand>
</feature>
<evidence type="ECO:0000256" key="11">
    <source>
        <dbReference type="ARBA" id="ARBA00047527"/>
    </source>
</evidence>
<feature type="active site" description="Proton donor" evidence="12">
    <location>
        <position position="116"/>
    </location>
</feature>
<keyword evidence="12" id="KW-0670">Pyruvate</keyword>
<name>A0ABZ3ER49_9FIRM</name>
<dbReference type="PANTHER" id="PTHR43783">
    <property type="entry name" value="UDP-N-ACETYLGLUCOSAMINE 1-CARBOXYVINYLTRANSFERASE"/>
    <property type="match status" value="1"/>
</dbReference>
<reference evidence="14 15" key="1">
    <citation type="submission" date="2024-02" db="EMBL/GenBank/DDBJ databases">
        <title>Bacterial strain from lacustrine sediment.</title>
        <authorList>
            <person name="Petit C."/>
            <person name="Fadhlaoui K."/>
        </authorList>
    </citation>
    <scope>NUCLEOTIDE SEQUENCE [LARGE SCALE GENOMIC DNA]</scope>
    <source>
        <strain evidence="14 15">IPX-CK</strain>
    </source>
</reference>